<keyword evidence="9" id="KW-1133">Transmembrane helix</keyword>
<dbReference type="SUPFAM" id="SSF55874">
    <property type="entry name" value="ATPase domain of HSP90 chaperone/DNA topoisomerase II/histidine kinase"/>
    <property type="match status" value="1"/>
</dbReference>
<dbReference type="InterPro" id="IPR036097">
    <property type="entry name" value="HisK_dim/P_sf"/>
</dbReference>
<dbReference type="CDD" id="cd00082">
    <property type="entry name" value="HisKA"/>
    <property type="match status" value="1"/>
</dbReference>
<keyword evidence="12" id="KW-1185">Reference proteome</keyword>
<keyword evidence="7" id="KW-0067">ATP-binding</keyword>
<dbReference type="AlphaFoldDB" id="A0A2V1K0N4"/>
<accession>A0A2V1K0N4</accession>
<evidence type="ECO:0000259" key="10">
    <source>
        <dbReference type="PROSITE" id="PS50109"/>
    </source>
</evidence>
<dbReference type="RefSeq" id="WP_109062113.1">
    <property type="nucleotide sequence ID" value="NZ_QETA01000004.1"/>
</dbReference>
<comment type="caution">
    <text evidence="11">The sequence shown here is derived from an EMBL/GenBank/DDBJ whole genome shotgun (WGS) entry which is preliminary data.</text>
</comment>
<dbReference type="InterPro" id="IPR036890">
    <property type="entry name" value="HATPase_C_sf"/>
</dbReference>
<evidence type="ECO:0000256" key="9">
    <source>
        <dbReference type="SAM" id="Phobius"/>
    </source>
</evidence>
<dbReference type="SMART" id="SM00387">
    <property type="entry name" value="HATPase_c"/>
    <property type="match status" value="1"/>
</dbReference>
<dbReference type="InterPro" id="IPR003661">
    <property type="entry name" value="HisK_dim/P_dom"/>
</dbReference>
<dbReference type="GO" id="GO:0005524">
    <property type="term" value="F:ATP binding"/>
    <property type="evidence" value="ECO:0007669"/>
    <property type="project" value="UniProtKB-KW"/>
</dbReference>
<comment type="catalytic activity">
    <reaction evidence="1">
        <text>ATP + protein L-histidine = ADP + protein N-phospho-L-histidine.</text>
        <dbReference type="EC" id="2.7.13.3"/>
    </reaction>
</comment>
<dbReference type="Pfam" id="PF02518">
    <property type="entry name" value="HATPase_c"/>
    <property type="match status" value="1"/>
</dbReference>
<keyword evidence="6 11" id="KW-0418">Kinase</keyword>
<dbReference type="GO" id="GO:0000155">
    <property type="term" value="F:phosphorelay sensor kinase activity"/>
    <property type="evidence" value="ECO:0007669"/>
    <property type="project" value="InterPro"/>
</dbReference>
<evidence type="ECO:0000256" key="4">
    <source>
        <dbReference type="ARBA" id="ARBA00022679"/>
    </source>
</evidence>
<keyword evidence="9" id="KW-0812">Transmembrane</keyword>
<keyword evidence="3" id="KW-0597">Phosphoprotein</keyword>
<dbReference type="Pfam" id="PF00512">
    <property type="entry name" value="HisKA"/>
    <property type="match status" value="1"/>
</dbReference>
<dbReference type="SUPFAM" id="SSF47384">
    <property type="entry name" value="Homodimeric domain of signal transducing histidine kinase"/>
    <property type="match status" value="1"/>
</dbReference>
<dbReference type="Proteomes" id="UP000245212">
    <property type="component" value="Unassembled WGS sequence"/>
</dbReference>
<name>A0A2V1K0N4_9BURK</name>
<dbReference type="EMBL" id="QETA01000004">
    <property type="protein sequence ID" value="PWF22588.1"/>
    <property type="molecule type" value="Genomic_DNA"/>
</dbReference>
<keyword evidence="4" id="KW-0808">Transferase</keyword>
<evidence type="ECO:0000256" key="3">
    <source>
        <dbReference type="ARBA" id="ARBA00022553"/>
    </source>
</evidence>
<keyword evidence="5" id="KW-0547">Nucleotide-binding</keyword>
<evidence type="ECO:0000256" key="8">
    <source>
        <dbReference type="ARBA" id="ARBA00023012"/>
    </source>
</evidence>
<evidence type="ECO:0000256" key="5">
    <source>
        <dbReference type="ARBA" id="ARBA00022741"/>
    </source>
</evidence>
<dbReference type="InterPro" id="IPR005467">
    <property type="entry name" value="His_kinase_dom"/>
</dbReference>
<evidence type="ECO:0000256" key="1">
    <source>
        <dbReference type="ARBA" id="ARBA00000085"/>
    </source>
</evidence>
<feature type="transmembrane region" description="Helical" evidence="9">
    <location>
        <begin position="75"/>
        <end position="97"/>
    </location>
</feature>
<dbReference type="PANTHER" id="PTHR43065">
    <property type="entry name" value="SENSOR HISTIDINE KINASE"/>
    <property type="match status" value="1"/>
</dbReference>
<organism evidence="11 12">
    <name type="scientific">Corticimicrobacter populi</name>
    <dbReference type="NCBI Taxonomy" id="2175229"/>
    <lineage>
        <taxon>Bacteria</taxon>
        <taxon>Pseudomonadati</taxon>
        <taxon>Pseudomonadota</taxon>
        <taxon>Betaproteobacteria</taxon>
        <taxon>Burkholderiales</taxon>
        <taxon>Alcaligenaceae</taxon>
        <taxon>Corticimicrobacter</taxon>
    </lineage>
</organism>
<feature type="domain" description="Histidine kinase" evidence="10">
    <location>
        <begin position="124"/>
        <end position="340"/>
    </location>
</feature>
<keyword evidence="9" id="KW-0472">Membrane</keyword>
<evidence type="ECO:0000313" key="11">
    <source>
        <dbReference type="EMBL" id="PWF22588.1"/>
    </source>
</evidence>
<dbReference type="Gene3D" id="1.10.287.130">
    <property type="match status" value="1"/>
</dbReference>
<dbReference type="Gene3D" id="3.30.565.10">
    <property type="entry name" value="Histidine kinase-like ATPase, C-terminal domain"/>
    <property type="match status" value="1"/>
</dbReference>
<evidence type="ECO:0000313" key="12">
    <source>
        <dbReference type="Proteomes" id="UP000245212"/>
    </source>
</evidence>
<sequence>MILKTVALLALMAAIFVADTLTRYEIAVAVFYILAILAASALLPARTTRLLTALAVLLTLTSFALTRSGTYDTGLVNLAISLLAIGITAHLALKAVAARAAAERTQNRLFHIARATSLGEMAASIAHEVNQPLAAIATSASACQRWLDQMPPNTDRARQAARRMEDDAHRASEVIARIRAVTQAHKTAPQAVAPAHAIHETLALHAHELEHEQVRLLLDLPDNLPAVHADPILLQQVLGNLVGNALDALRLVPPSERTLRIAVHAGGNGFAEFTVEDSGAGIGPDETPQLFDPFWTTKDSGAGLGLAIARSIVTAHGGEIAAHPAPGRGAQLAFRLPVSKEASHD</sequence>
<evidence type="ECO:0000256" key="2">
    <source>
        <dbReference type="ARBA" id="ARBA00012438"/>
    </source>
</evidence>
<dbReference type="InterPro" id="IPR004358">
    <property type="entry name" value="Sig_transdc_His_kin-like_C"/>
</dbReference>
<protein>
    <recommendedName>
        <fullName evidence="2">histidine kinase</fullName>
        <ecNumber evidence="2">2.7.13.3</ecNumber>
    </recommendedName>
</protein>
<dbReference type="PANTHER" id="PTHR43065:SF46">
    <property type="entry name" value="C4-DICARBOXYLATE TRANSPORT SENSOR PROTEIN DCTB"/>
    <property type="match status" value="1"/>
</dbReference>
<dbReference type="InterPro" id="IPR003594">
    <property type="entry name" value="HATPase_dom"/>
</dbReference>
<dbReference type="SMART" id="SM00388">
    <property type="entry name" value="HisKA"/>
    <property type="match status" value="1"/>
</dbReference>
<dbReference type="EC" id="2.7.13.3" evidence="2"/>
<evidence type="ECO:0000256" key="7">
    <source>
        <dbReference type="ARBA" id="ARBA00022840"/>
    </source>
</evidence>
<feature type="transmembrane region" description="Helical" evidence="9">
    <location>
        <begin position="50"/>
        <end position="69"/>
    </location>
</feature>
<gene>
    <name evidence="11" type="ORF">DD235_10915</name>
</gene>
<feature type="transmembrane region" description="Helical" evidence="9">
    <location>
        <begin position="28"/>
        <end position="45"/>
    </location>
</feature>
<evidence type="ECO:0000256" key="6">
    <source>
        <dbReference type="ARBA" id="ARBA00022777"/>
    </source>
</evidence>
<keyword evidence="8" id="KW-0902">Two-component regulatory system</keyword>
<dbReference type="PRINTS" id="PR00344">
    <property type="entry name" value="BCTRLSENSOR"/>
</dbReference>
<dbReference type="PROSITE" id="PS50109">
    <property type="entry name" value="HIS_KIN"/>
    <property type="match status" value="1"/>
</dbReference>
<reference evidence="12" key="1">
    <citation type="submission" date="2018-05" db="EMBL/GenBank/DDBJ databases">
        <authorList>
            <person name="Li Y."/>
        </authorList>
    </citation>
    <scope>NUCLEOTIDE SEQUENCE [LARGE SCALE GENOMIC DNA]</scope>
    <source>
        <strain evidence="12">3d-2-2</strain>
    </source>
</reference>
<proteinExistence type="predicted"/>